<keyword evidence="7" id="KW-1185">Reference proteome</keyword>
<reference evidence="6 7" key="1">
    <citation type="submission" date="2011-10" db="EMBL/GenBank/DDBJ databases">
        <title>The Genome Sequence of Enterococcus saccharolyticus 30_1.</title>
        <authorList>
            <consortium name="The Broad Institute Genome Sequencing Platform"/>
            <person name="Earl A."/>
            <person name="Ward D."/>
            <person name="Feldgarden M."/>
            <person name="Gevers D."/>
            <person name="Daigneault M."/>
            <person name="Strauss J."/>
            <person name="Allen-Vercoe E."/>
            <person name="Young S.K."/>
            <person name="Zeng Q."/>
            <person name="Gargeya S."/>
            <person name="Fitzgerald M."/>
            <person name="Haas B."/>
            <person name="Abouelleil A."/>
            <person name="Alvarado L."/>
            <person name="Arachchi H.M."/>
            <person name="Berlin A."/>
            <person name="Brown A."/>
            <person name="Chapman S.B."/>
            <person name="Chen Z."/>
            <person name="Dunbar C."/>
            <person name="Freedman E."/>
            <person name="Gearin G."/>
            <person name="Gellesch M."/>
            <person name="Goldberg J."/>
            <person name="Griggs A."/>
            <person name="Gujja S."/>
            <person name="Heiman D."/>
            <person name="Howarth C."/>
            <person name="Larson L."/>
            <person name="Lui A."/>
            <person name="MacDonald P.J.P."/>
            <person name="Montmayeur A."/>
            <person name="Murphy C."/>
            <person name="Neiman D."/>
            <person name="Pearson M."/>
            <person name="Priest M."/>
            <person name="Roberts A."/>
            <person name="Saif S."/>
            <person name="Shea T."/>
            <person name="Shenoy N."/>
            <person name="Sisk P."/>
            <person name="Stolte C."/>
            <person name="Sykes S."/>
            <person name="Wortman J."/>
            <person name="Nusbaum C."/>
            <person name="Birren B."/>
        </authorList>
    </citation>
    <scope>NUCLEOTIDE SEQUENCE [LARGE SCALE GENOMIC DNA]</scope>
    <source>
        <strain evidence="6 7">30_1</strain>
    </source>
</reference>
<comment type="pathway">
    <text evidence="5">Cell wall biogenesis; teichoic acid biosynthesis.</text>
</comment>
<evidence type="ECO:0000256" key="4">
    <source>
        <dbReference type="ARBA" id="ARBA00023316"/>
    </source>
</evidence>
<keyword evidence="2 5" id="KW-0808">Transferase</keyword>
<comment type="function">
    <text evidence="5">Catalyzes the conversion of GlcNAc-PP-undecaprenol into ManNAc-GlcNAc-PP-undecaprenol, the first committed lipid intermediate in the de novo synthesis of teichoic acid.</text>
</comment>
<name>A0AA87FFN9_9ENTE</name>
<protein>
    <recommendedName>
        <fullName evidence="5">N-acetylglucosaminyldiphosphoundecaprenol N-acetyl-beta-D-mannosaminyltransferase</fullName>
        <ecNumber evidence="5">2.4.1.187</ecNumber>
    </recommendedName>
    <alternativeName>
        <fullName evidence="5">N-acetylmannosaminyltransferase</fullName>
    </alternativeName>
    <alternativeName>
        <fullName evidence="5">UDP-N-acetylmannosamine transferase</fullName>
    </alternativeName>
    <alternativeName>
        <fullName evidence="5">UDP-N-acetylmannosamine:N-acetylglucosaminyl pyrophosphorylundecaprenol N-acetylmannosaminyltransferase</fullName>
    </alternativeName>
</protein>
<dbReference type="EC" id="2.4.1.187" evidence="5"/>
<dbReference type="PANTHER" id="PTHR34136:SF1">
    <property type="entry name" value="UDP-N-ACETYL-D-MANNOSAMINURONIC ACID TRANSFERASE"/>
    <property type="match status" value="1"/>
</dbReference>
<dbReference type="AlphaFoldDB" id="A0AA87FFN9"/>
<dbReference type="InterPro" id="IPR004629">
    <property type="entry name" value="WecG_TagA_CpsF"/>
</dbReference>
<comment type="catalytic activity">
    <reaction evidence="5">
        <text>UDP-N-acetyl-alpha-D-mannosamine + N-acetyl-alpha-D-glucosaminyl-di-trans,octa-cis-undecaprenyl diphosphate = N-acetyl-beta-D-mannosaminyl-(1-&gt;4)-N-acetyl-alpha-D-glucosaminyl di-trans,octa-cis-undecaprenyl diphosphate + UDP + H(+)</text>
        <dbReference type="Rhea" id="RHEA:16053"/>
        <dbReference type="ChEBI" id="CHEBI:15378"/>
        <dbReference type="ChEBI" id="CHEBI:58223"/>
        <dbReference type="ChEBI" id="CHEBI:62959"/>
        <dbReference type="ChEBI" id="CHEBI:68623"/>
        <dbReference type="ChEBI" id="CHEBI:132210"/>
        <dbReference type="EC" id="2.4.1.187"/>
    </reaction>
</comment>
<proteinExistence type="inferred from homology"/>
<evidence type="ECO:0000256" key="5">
    <source>
        <dbReference type="HAMAP-Rule" id="MF_02070"/>
    </source>
</evidence>
<keyword evidence="3 5" id="KW-0777">Teichoic acid biosynthesis</keyword>
<evidence type="ECO:0000256" key="2">
    <source>
        <dbReference type="ARBA" id="ARBA00022679"/>
    </source>
</evidence>
<dbReference type="InterPro" id="IPR034714">
    <property type="entry name" value="TagA_TarA"/>
</dbReference>
<evidence type="ECO:0000256" key="3">
    <source>
        <dbReference type="ARBA" id="ARBA00022944"/>
    </source>
</evidence>
<evidence type="ECO:0000313" key="6">
    <source>
        <dbReference type="EMBL" id="EHG27593.1"/>
    </source>
</evidence>
<dbReference type="CDD" id="cd06533">
    <property type="entry name" value="Glyco_transf_WecG_TagA"/>
    <property type="match status" value="1"/>
</dbReference>
<comment type="caution">
    <text evidence="6">The sequence shown here is derived from an EMBL/GenBank/DDBJ whole genome shotgun (WGS) entry which is preliminary data.</text>
</comment>
<dbReference type="NCBIfam" id="TIGR00696">
    <property type="entry name" value="wecG_tagA_cpsF"/>
    <property type="match status" value="1"/>
</dbReference>
<dbReference type="GO" id="GO:0071555">
    <property type="term" value="P:cell wall organization"/>
    <property type="evidence" value="ECO:0007669"/>
    <property type="project" value="UniProtKB-KW"/>
</dbReference>
<gene>
    <name evidence="6" type="ORF">HMPREF9478_02011</name>
</gene>
<dbReference type="RefSeq" id="WP_005472236.1">
    <property type="nucleotide sequence ID" value="NZ_JH376941.1"/>
</dbReference>
<evidence type="ECO:0000256" key="1">
    <source>
        <dbReference type="ARBA" id="ARBA00022676"/>
    </source>
</evidence>
<dbReference type="PANTHER" id="PTHR34136">
    <property type="match status" value="1"/>
</dbReference>
<dbReference type="EMBL" id="ADLY01000039">
    <property type="protein sequence ID" value="EHG27593.1"/>
    <property type="molecule type" value="Genomic_DNA"/>
</dbReference>
<dbReference type="Pfam" id="PF03808">
    <property type="entry name" value="Glyco_tran_WecG"/>
    <property type="match status" value="1"/>
</dbReference>
<organism evidence="6 7">
    <name type="scientific">Enterococcus saccharolyticus 30_1</name>
    <dbReference type="NCBI Taxonomy" id="742813"/>
    <lineage>
        <taxon>Bacteria</taxon>
        <taxon>Bacillati</taxon>
        <taxon>Bacillota</taxon>
        <taxon>Bacilli</taxon>
        <taxon>Lactobacillales</taxon>
        <taxon>Enterococcaceae</taxon>
        <taxon>Enterococcus</taxon>
    </lineage>
</organism>
<keyword evidence="1 5" id="KW-0328">Glycosyltransferase</keyword>
<evidence type="ECO:0000313" key="7">
    <source>
        <dbReference type="Proteomes" id="UP000004393"/>
    </source>
</evidence>
<keyword evidence="4 5" id="KW-0961">Cell wall biogenesis/degradation</keyword>
<dbReference type="GO" id="GO:0019350">
    <property type="term" value="P:teichoic acid biosynthetic process"/>
    <property type="evidence" value="ECO:0007669"/>
    <property type="project" value="UniProtKB-UniRule"/>
</dbReference>
<sequence>MKTEEIMGIFVDQITYEDVINDLPNYINSSRKMTIVSVNPQIITESNKFPEIVRFINHSTHRIPDGIGVVLVSKLTGGKIKERVTGYDLMLKLLDYANTHKKSAFFYGAKPEVLSDAVKNINQRYPDLIVAGAVDGYTKMDDGILVDQINAAQPDFLFVALGFPRQEKWLAKNTNALEASVFQDVGGSFDVLSGHVKRAPAFFINCHLEWLYRSLSNPKRIGRILQLPVFMAKSIYWKMVHRNDKTNY</sequence>
<dbReference type="Proteomes" id="UP000004393">
    <property type="component" value="Unassembled WGS sequence"/>
</dbReference>
<comment type="similarity">
    <text evidence="5">Belongs to the glycosyltransferase 26 family. TagA/TarA subfamily.</text>
</comment>
<dbReference type="GO" id="GO:0047244">
    <property type="term" value="F:N-acetylglucosaminyldiphosphoundecaprenol N-acetyl-beta-D-mannosaminyltransferase activity"/>
    <property type="evidence" value="ECO:0007669"/>
    <property type="project" value="UniProtKB-UniRule"/>
</dbReference>
<dbReference type="HAMAP" id="MF_02070">
    <property type="entry name" value="TagA_TarA"/>
    <property type="match status" value="1"/>
</dbReference>
<accession>A0AA87FFN9</accession>